<dbReference type="Proteomes" id="UP000225448">
    <property type="component" value="Segment"/>
</dbReference>
<evidence type="ECO:0000313" key="1">
    <source>
        <dbReference type="EMBL" id="ARV77083.1"/>
    </source>
</evidence>
<protein>
    <submittedName>
        <fullName evidence="1">Uncharacterized protein</fullName>
    </submittedName>
</protein>
<accession>A0A1Y0SZ82</accession>
<gene>
    <name evidence="1" type="ORF">PHABIO_455</name>
</gene>
<dbReference type="EMBL" id="MF042360">
    <property type="protein sequence ID" value="ARV77083.1"/>
    <property type="molecule type" value="Genomic_DNA"/>
</dbReference>
<reference evidence="1 2" key="1">
    <citation type="submission" date="2017-05" db="EMBL/GenBank/DDBJ databases">
        <authorList>
            <person name="Song R."/>
            <person name="Chenine A.L."/>
            <person name="Ruprecht R.M."/>
        </authorList>
    </citation>
    <scope>NUCLEOTIDE SEQUENCE [LARGE SCALE GENOMIC DNA]</scope>
</reference>
<proteinExistence type="predicted"/>
<sequence>MIYFDDVFYKTYKDTGKTVIIVDREGNELAGTIVDTDTGRRFFIDDVSICYSTIVWNKTELDQSEYATHYIHSKHVEFAKSVALREDIRNNLLNNIVSYARYFEYYRGTEGEFTIYAIDNYDLRQENHSSIIGKFVERDDRLEGFKEHKLQGIAPSLDNNERVISTTVEAWRYRALDWKVIREICPVFVERVLDGYRP</sequence>
<name>A0A1Y0SZ82_9CAUD</name>
<organism evidence="1 2">
    <name type="scientific">Pseudomonas phage Phabio</name>
    <dbReference type="NCBI Taxonomy" id="2006668"/>
    <lineage>
        <taxon>Viruses</taxon>
        <taxon>Duplodnaviria</taxon>
        <taxon>Heunggongvirae</taxon>
        <taxon>Uroviricota</taxon>
        <taxon>Caudoviricetes</taxon>
        <taxon>Chimalliviridae</taxon>
        <taxon>Phabiovirus</taxon>
        <taxon>Phabiovirus phabio</taxon>
    </lineage>
</organism>
<evidence type="ECO:0000313" key="2">
    <source>
        <dbReference type="Proteomes" id="UP000225448"/>
    </source>
</evidence>
<keyword evidence="2" id="KW-1185">Reference proteome</keyword>